<evidence type="ECO:0008006" key="3">
    <source>
        <dbReference type="Google" id="ProtNLM"/>
    </source>
</evidence>
<dbReference type="Proteomes" id="UP001174136">
    <property type="component" value="Unassembled WGS sequence"/>
</dbReference>
<sequence length="302" mass="33920">MAARKHAAAPLSPVRSVFLCFLCYASTCICLSSSRPLKLRRTYSREFLFAIDRTTLTDINPADAEELRDCGLLQRPALPPTPTTATSPQWKRHRRCMRKQKRGKRAGIQTRLAASPHRPAIPTITLANVRSLENKQDYLRLLRTTSRTVSECCVLVFVETWLNDSVPDCAIQLARLTCYRADRALVEGGKTRGGGLCVYISDAWCSDAVVVCQHCSSLVECMVIKCRPFYLPREFSAILLVAIYIPPGSNNNRSEALYELHQHISDQQTAHPDAFLILAGDFNHANPKSVFPQLHRHINFPT</sequence>
<dbReference type="SUPFAM" id="SSF56219">
    <property type="entry name" value="DNase I-like"/>
    <property type="match status" value="1"/>
</dbReference>
<proteinExistence type="predicted"/>
<comment type="caution">
    <text evidence="1">The sequence shown here is derived from an EMBL/GenBank/DDBJ whole genome shotgun (WGS) entry which is preliminary data.</text>
</comment>
<dbReference type="InterPro" id="IPR036691">
    <property type="entry name" value="Endo/exonu/phosph_ase_sf"/>
</dbReference>
<keyword evidence="2" id="KW-1185">Reference proteome</keyword>
<dbReference type="PANTHER" id="PTHR47510:SF3">
    <property type="entry name" value="ENDO_EXONUCLEASE_PHOSPHATASE DOMAIN-CONTAINING PROTEIN"/>
    <property type="match status" value="1"/>
</dbReference>
<gene>
    <name evidence="1" type="ORF">N1851_002403</name>
</gene>
<evidence type="ECO:0000313" key="2">
    <source>
        <dbReference type="Proteomes" id="UP001174136"/>
    </source>
</evidence>
<dbReference type="Gene3D" id="3.60.10.10">
    <property type="entry name" value="Endonuclease/exonuclease/phosphatase"/>
    <property type="match status" value="1"/>
</dbReference>
<dbReference type="PANTHER" id="PTHR47510">
    <property type="entry name" value="REVERSE TRANSCRIPTASE DOMAIN-CONTAINING PROTEIN"/>
    <property type="match status" value="1"/>
</dbReference>
<accession>A0AA47NBB6</accession>
<protein>
    <recommendedName>
        <fullName evidence="3">Endonuclease/exonuclease/phosphatase domain-containing protein</fullName>
    </recommendedName>
</protein>
<name>A0AA47NBB6_MERPO</name>
<dbReference type="AlphaFoldDB" id="A0AA47NBB6"/>
<reference evidence="1" key="1">
    <citation type="journal article" date="2023" name="Front. Mar. Sci.">
        <title>A new Merluccius polli reference genome to investigate the effects of global change in West African waters.</title>
        <authorList>
            <person name="Mateo J.L."/>
            <person name="Blanco-Fernandez C."/>
            <person name="Garcia-Vazquez E."/>
            <person name="Machado-Schiaffino G."/>
        </authorList>
    </citation>
    <scope>NUCLEOTIDE SEQUENCE</scope>
    <source>
        <strain evidence="1">C29</strain>
        <tissue evidence="1">Fin</tissue>
    </source>
</reference>
<evidence type="ECO:0000313" key="1">
    <source>
        <dbReference type="EMBL" id="KAK0155269.1"/>
    </source>
</evidence>
<organism evidence="1 2">
    <name type="scientific">Merluccius polli</name>
    <name type="common">Benguela hake</name>
    <name type="synonym">Merluccius cadenati</name>
    <dbReference type="NCBI Taxonomy" id="89951"/>
    <lineage>
        <taxon>Eukaryota</taxon>
        <taxon>Metazoa</taxon>
        <taxon>Chordata</taxon>
        <taxon>Craniata</taxon>
        <taxon>Vertebrata</taxon>
        <taxon>Euteleostomi</taxon>
        <taxon>Actinopterygii</taxon>
        <taxon>Neopterygii</taxon>
        <taxon>Teleostei</taxon>
        <taxon>Neoteleostei</taxon>
        <taxon>Acanthomorphata</taxon>
        <taxon>Zeiogadaria</taxon>
        <taxon>Gadariae</taxon>
        <taxon>Gadiformes</taxon>
        <taxon>Gadoidei</taxon>
        <taxon>Merlucciidae</taxon>
        <taxon>Merluccius</taxon>
    </lineage>
</organism>
<dbReference type="EMBL" id="JAOPHQ010000293">
    <property type="protein sequence ID" value="KAK0155269.1"/>
    <property type="molecule type" value="Genomic_DNA"/>
</dbReference>